<dbReference type="RefSeq" id="WP_090105284.1">
    <property type="nucleotide sequence ID" value="NZ_FNIX01000034.1"/>
</dbReference>
<dbReference type="EMBL" id="FNIX01000034">
    <property type="protein sequence ID" value="SDP97802.1"/>
    <property type="molecule type" value="Genomic_DNA"/>
</dbReference>
<evidence type="ECO:0000256" key="2">
    <source>
        <dbReference type="ARBA" id="ARBA00005582"/>
    </source>
</evidence>
<evidence type="ECO:0000256" key="3">
    <source>
        <dbReference type="ARBA" id="ARBA00022801"/>
    </source>
</evidence>
<name>A0A1H0X4G4_9PSEU</name>
<dbReference type="OrthoDB" id="9804442at2"/>
<dbReference type="CDD" id="cd04685">
    <property type="entry name" value="NUDIX_Hydrolase"/>
    <property type="match status" value="1"/>
</dbReference>
<dbReference type="InterPro" id="IPR020084">
    <property type="entry name" value="NUDIX_hydrolase_CS"/>
</dbReference>
<dbReference type="Gene3D" id="3.90.79.10">
    <property type="entry name" value="Nucleoside Triphosphate Pyrophosphohydrolase"/>
    <property type="match status" value="1"/>
</dbReference>
<protein>
    <submittedName>
        <fullName evidence="7">ADP-ribose pyrophosphatase YjhB, NUDIX family</fullName>
    </submittedName>
</protein>
<keyword evidence="8" id="KW-1185">Reference proteome</keyword>
<evidence type="ECO:0000256" key="5">
    <source>
        <dbReference type="RuleBase" id="RU003476"/>
    </source>
</evidence>
<dbReference type="InterPro" id="IPR000086">
    <property type="entry name" value="NUDIX_hydrolase_dom"/>
</dbReference>
<evidence type="ECO:0000256" key="1">
    <source>
        <dbReference type="ARBA" id="ARBA00001946"/>
    </source>
</evidence>
<organism evidence="7 8">
    <name type="scientific">Lentzea jiangxiensis</name>
    <dbReference type="NCBI Taxonomy" id="641025"/>
    <lineage>
        <taxon>Bacteria</taxon>
        <taxon>Bacillati</taxon>
        <taxon>Actinomycetota</taxon>
        <taxon>Actinomycetes</taxon>
        <taxon>Pseudonocardiales</taxon>
        <taxon>Pseudonocardiaceae</taxon>
        <taxon>Lentzea</taxon>
    </lineage>
</organism>
<keyword evidence="4" id="KW-0460">Magnesium</keyword>
<dbReference type="InterPro" id="IPR020476">
    <property type="entry name" value="Nudix_hydrolase"/>
</dbReference>
<dbReference type="STRING" id="641025.SAMN05421507_1349"/>
<dbReference type="PROSITE" id="PS00893">
    <property type="entry name" value="NUDIX_BOX"/>
    <property type="match status" value="1"/>
</dbReference>
<comment type="cofactor">
    <cofactor evidence="1">
        <name>Mg(2+)</name>
        <dbReference type="ChEBI" id="CHEBI:18420"/>
    </cofactor>
</comment>
<sequence length="163" mass="18351">MSATVTTPRIGARVLLLDANDRVLLIHACDPQDRGHDWWELPGGGLNDGEEPDDAARREVAEETGLVLPVLGRKLWIRESRFHYKGRDHHRVDHVFLCRITDTAPKVALKPTENEKAGLIERRWWSAADLRATTAKLLPATLPRLVDDLLTDTFSTTPLSLFD</sequence>
<accession>A0A1H0X4G4</accession>
<dbReference type="Pfam" id="PF00293">
    <property type="entry name" value="NUDIX"/>
    <property type="match status" value="1"/>
</dbReference>
<keyword evidence="3 5" id="KW-0378">Hydrolase</keyword>
<evidence type="ECO:0000313" key="8">
    <source>
        <dbReference type="Proteomes" id="UP000199691"/>
    </source>
</evidence>
<proteinExistence type="inferred from homology"/>
<dbReference type="PRINTS" id="PR00502">
    <property type="entry name" value="NUDIXFAMILY"/>
</dbReference>
<dbReference type="InterPro" id="IPR015797">
    <property type="entry name" value="NUDIX_hydrolase-like_dom_sf"/>
</dbReference>
<dbReference type="AlphaFoldDB" id="A0A1H0X4G4"/>
<evidence type="ECO:0000313" key="7">
    <source>
        <dbReference type="EMBL" id="SDP97802.1"/>
    </source>
</evidence>
<dbReference type="PANTHER" id="PTHR43046:SF12">
    <property type="entry name" value="GDP-MANNOSE MANNOSYL HYDROLASE"/>
    <property type="match status" value="1"/>
</dbReference>
<dbReference type="Proteomes" id="UP000199691">
    <property type="component" value="Unassembled WGS sequence"/>
</dbReference>
<comment type="similarity">
    <text evidence="2 5">Belongs to the Nudix hydrolase family.</text>
</comment>
<feature type="domain" description="Nudix hydrolase" evidence="6">
    <location>
        <begin position="7"/>
        <end position="151"/>
    </location>
</feature>
<dbReference type="SUPFAM" id="SSF55811">
    <property type="entry name" value="Nudix"/>
    <property type="match status" value="1"/>
</dbReference>
<evidence type="ECO:0000259" key="6">
    <source>
        <dbReference type="PROSITE" id="PS51462"/>
    </source>
</evidence>
<reference evidence="8" key="1">
    <citation type="submission" date="2016-10" db="EMBL/GenBank/DDBJ databases">
        <authorList>
            <person name="Varghese N."/>
            <person name="Submissions S."/>
        </authorList>
    </citation>
    <scope>NUCLEOTIDE SEQUENCE [LARGE SCALE GENOMIC DNA]</scope>
    <source>
        <strain evidence="8">CGMCC 4.6609</strain>
    </source>
</reference>
<dbReference type="PANTHER" id="PTHR43046">
    <property type="entry name" value="GDP-MANNOSE MANNOSYL HYDROLASE"/>
    <property type="match status" value="1"/>
</dbReference>
<evidence type="ECO:0000256" key="4">
    <source>
        <dbReference type="ARBA" id="ARBA00022842"/>
    </source>
</evidence>
<dbReference type="PROSITE" id="PS51462">
    <property type="entry name" value="NUDIX"/>
    <property type="match status" value="1"/>
</dbReference>
<dbReference type="GO" id="GO:0016787">
    <property type="term" value="F:hydrolase activity"/>
    <property type="evidence" value="ECO:0007669"/>
    <property type="project" value="UniProtKB-KW"/>
</dbReference>
<gene>
    <name evidence="7" type="ORF">SAMN05421507_1349</name>
</gene>